<dbReference type="Pfam" id="PF02826">
    <property type="entry name" value="2-Hacid_dh_C"/>
    <property type="match status" value="1"/>
</dbReference>
<dbReference type="SUPFAM" id="SSF51735">
    <property type="entry name" value="NAD(P)-binding Rossmann-fold domains"/>
    <property type="match status" value="1"/>
</dbReference>
<accession>A0ABU2A1N7</accession>
<keyword evidence="1" id="KW-0560">Oxidoreductase</keyword>
<reference evidence="4" key="1">
    <citation type="submission" date="2023-07" db="EMBL/GenBank/DDBJ databases">
        <title>Sequencing the genomes of 1000 actinobacteria strains.</title>
        <authorList>
            <person name="Klenk H.-P."/>
        </authorList>
    </citation>
    <scope>NUCLEOTIDE SEQUENCE</scope>
    <source>
        <strain evidence="4">DSM 107476</strain>
    </source>
</reference>
<feature type="domain" description="D-isomer specific 2-hydroxyacid dehydrogenase NAD-binding" evidence="3">
    <location>
        <begin position="104"/>
        <end position="269"/>
    </location>
</feature>
<dbReference type="Proteomes" id="UP001180840">
    <property type="component" value="Unassembled WGS sequence"/>
</dbReference>
<dbReference type="InterPro" id="IPR036291">
    <property type="entry name" value="NAD(P)-bd_dom_sf"/>
</dbReference>
<protein>
    <submittedName>
        <fullName evidence="4">Phosphoglycerate dehydrogenase-like enzyme</fullName>
    </submittedName>
</protein>
<evidence type="ECO:0000313" key="4">
    <source>
        <dbReference type="EMBL" id="MDR7330033.1"/>
    </source>
</evidence>
<dbReference type="RefSeq" id="WP_290195359.1">
    <property type="nucleotide sequence ID" value="NZ_CP047654.1"/>
</dbReference>
<dbReference type="InterPro" id="IPR029753">
    <property type="entry name" value="D-isomer_DH_CS"/>
</dbReference>
<evidence type="ECO:0000313" key="5">
    <source>
        <dbReference type="Proteomes" id="UP001180840"/>
    </source>
</evidence>
<dbReference type="CDD" id="cd12159">
    <property type="entry name" value="2-Hacid_dh_2"/>
    <property type="match status" value="1"/>
</dbReference>
<name>A0ABU2A1N7_9CORY</name>
<keyword evidence="5" id="KW-1185">Reference proteome</keyword>
<gene>
    <name evidence="4" type="ORF">J2S39_001709</name>
</gene>
<comment type="caution">
    <text evidence="4">The sequence shown here is derived from an EMBL/GenBank/DDBJ whole genome shotgun (WGS) entry which is preliminary data.</text>
</comment>
<evidence type="ECO:0000256" key="2">
    <source>
        <dbReference type="ARBA" id="ARBA00023027"/>
    </source>
</evidence>
<dbReference type="Gene3D" id="3.40.50.720">
    <property type="entry name" value="NAD(P)-binding Rossmann-like Domain"/>
    <property type="match status" value="2"/>
</dbReference>
<dbReference type="InterPro" id="IPR006140">
    <property type="entry name" value="D-isomer_DH_NAD-bd"/>
</dbReference>
<evidence type="ECO:0000259" key="3">
    <source>
        <dbReference type="Pfam" id="PF02826"/>
    </source>
</evidence>
<dbReference type="PANTHER" id="PTHR43333">
    <property type="entry name" value="2-HACID_DH_C DOMAIN-CONTAINING PROTEIN"/>
    <property type="match status" value="1"/>
</dbReference>
<dbReference type="PROSITE" id="PS00671">
    <property type="entry name" value="D_2_HYDROXYACID_DH_3"/>
    <property type="match status" value="1"/>
</dbReference>
<dbReference type="PANTHER" id="PTHR43333:SF1">
    <property type="entry name" value="D-ISOMER SPECIFIC 2-HYDROXYACID DEHYDROGENASE NAD-BINDING DOMAIN-CONTAINING PROTEIN"/>
    <property type="match status" value="1"/>
</dbReference>
<proteinExistence type="predicted"/>
<evidence type="ECO:0000256" key="1">
    <source>
        <dbReference type="ARBA" id="ARBA00023002"/>
    </source>
</evidence>
<sequence length="306" mass="32932">MRFTLHPERVERIVEAVEAGGHSYVDSLEKAEFLIFHGGPADFPEPLPANVRFVQTQMAGIDALHSAGVLERSGVRWANAKGLYDETVAESCLALLLAVGHQHKRVGMAATWSVSGQVQATTQFLSEEFTVAVIGAGGIGRRLLELLRPFRCRTIAVNRSGATVAEAEETVAMSQAEEVWSRADAFILLAPLTEETHRLVDARALNRMKPNAIVVNAGRGPLVDTDALVDALRQGRIYGAGLDVTDPEPLPDGHPLWGMDNVVITPHTANTIHHVHATVGGLAARNADLFAAGERMATEVDIEAGY</sequence>
<keyword evidence="2" id="KW-0520">NAD</keyword>
<organism evidence="4 5">
    <name type="scientific">Corynebacterium guangdongense</name>
    <dbReference type="NCBI Taxonomy" id="1783348"/>
    <lineage>
        <taxon>Bacteria</taxon>
        <taxon>Bacillati</taxon>
        <taxon>Actinomycetota</taxon>
        <taxon>Actinomycetes</taxon>
        <taxon>Mycobacteriales</taxon>
        <taxon>Corynebacteriaceae</taxon>
        <taxon>Corynebacterium</taxon>
    </lineage>
</organism>
<dbReference type="EMBL" id="JAVDXZ010000001">
    <property type="protein sequence ID" value="MDR7330033.1"/>
    <property type="molecule type" value="Genomic_DNA"/>
</dbReference>